<organism evidence="1 2">
    <name type="scientific">Steroidobacter flavus</name>
    <dbReference type="NCBI Taxonomy" id="1842136"/>
    <lineage>
        <taxon>Bacteria</taxon>
        <taxon>Pseudomonadati</taxon>
        <taxon>Pseudomonadota</taxon>
        <taxon>Gammaproteobacteria</taxon>
        <taxon>Steroidobacterales</taxon>
        <taxon>Steroidobacteraceae</taxon>
        <taxon>Steroidobacter</taxon>
    </lineage>
</organism>
<gene>
    <name evidence="1" type="ORF">ACFPN2_33185</name>
</gene>
<dbReference type="PANTHER" id="PTHR35175:SF2">
    <property type="entry name" value="DUF1289 DOMAIN-CONTAINING PROTEIN"/>
    <property type="match status" value="1"/>
</dbReference>
<keyword evidence="2" id="KW-1185">Reference proteome</keyword>
<protein>
    <submittedName>
        <fullName evidence="1">DUF1289 domain-containing protein</fullName>
    </submittedName>
</protein>
<proteinExistence type="predicted"/>
<dbReference type="PANTHER" id="PTHR35175">
    <property type="entry name" value="DUF1289 DOMAIN-CONTAINING PROTEIN"/>
    <property type="match status" value="1"/>
</dbReference>
<dbReference type="Proteomes" id="UP001595904">
    <property type="component" value="Unassembled WGS sequence"/>
</dbReference>
<dbReference type="InterPro" id="IPR010710">
    <property type="entry name" value="DUF1289"/>
</dbReference>
<comment type="caution">
    <text evidence="1">The sequence shown here is derived from an EMBL/GenBank/DDBJ whole genome shotgun (WGS) entry which is preliminary data.</text>
</comment>
<evidence type="ECO:0000313" key="2">
    <source>
        <dbReference type="Proteomes" id="UP001595904"/>
    </source>
</evidence>
<sequence length="62" mass="6866">MSQPPLSPCVGICTLDRTNNTCIGCGRLLSEIAAWSRMSNEERSNVCQLAAARLDQQRRTNK</sequence>
<evidence type="ECO:0000313" key="1">
    <source>
        <dbReference type="EMBL" id="MFC4313976.1"/>
    </source>
</evidence>
<reference evidence="2" key="1">
    <citation type="journal article" date="2019" name="Int. J. Syst. Evol. Microbiol.">
        <title>The Global Catalogue of Microorganisms (GCM) 10K type strain sequencing project: providing services to taxonomists for standard genome sequencing and annotation.</title>
        <authorList>
            <consortium name="The Broad Institute Genomics Platform"/>
            <consortium name="The Broad Institute Genome Sequencing Center for Infectious Disease"/>
            <person name="Wu L."/>
            <person name="Ma J."/>
        </authorList>
    </citation>
    <scope>NUCLEOTIDE SEQUENCE [LARGE SCALE GENOMIC DNA]</scope>
    <source>
        <strain evidence="2">CGMCC 1.10759</strain>
    </source>
</reference>
<accession>A0ABV8T2M2</accession>
<dbReference type="RefSeq" id="WP_380604776.1">
    <property type="nucleotide sequence ID" value="NZ_JBHSDU010000015.1"/>
</dbReference>
<dbReference type="Pfam" id="PF06945">
    <property type="entry name" value="DUF1289"/>
    <property type="match status" value="1"/>
</dbReference>
<name>A0ABV8T2M2_9GAMM</name>
<dbReference type="EMBL" id="JBHSDU010000015">
    <property type="protein sequence ID" value="MFC4313976.1"/>
    <property type="molecule type" value="Genomic_DNA"/>
</dbReference>